<dbReference type="EMBL" id="UYJE01008758">
    <property type="protein sequence ID" value="VDI66974.1"/>
    <property type="molecule type" value="Genomic_DNA"/>
</dbReference>
<dbReference type="Proteomes" id="UP000596742">
    <property type="component" value="Unassembled WGS sequence"/>
</dbReference>
<evidence type="ECO:0000313" key="3">
    <source>
        <dbReference type="Proteomes" id="UP000596742"/>
    </source>
</evidence>
<evidence type="ECO:0000313" key="2">
    <source>
        <dbReference type="EMBL" id="VDI66974.1"/>
    </source>
</evidence>
<keyword evidence="1" id="KW-0472">Membrane</keyword>
<keyword evidence="1" id="KW-0812">Transmembrane</keyword>
<dbReference type="OrthoDB" id="5989046at2759"/>
<gene>
    <name evidence="2" type="ORF">MGAL_10B069303</name>
</gene>
<feature type="transmembrane region" description="Helical" evidence="1">
    <location>
        <begin position="362"/>
        <end position="386"/>
    </location>
</feature>
<sequence>TPPVEPPIIDARDAKGFEDSEITIYMSAKVTNGTPFDSFKIYIMNFPENSTFSFGHLVDYRWELDFSDFGNISFMPPRDISGNFTFHVLAELVQGSRNSTRNNFISVLIKPIIDGVDMRVRVDCFSMENNYANLHINAPLKDIDSSETLEVSITVPENFNLSLGQETDIGTFVLSSMDILNAIEIFGENMSEVDQFNITIVAIVMENGTSLQKSYSDIVVVEKCTDLMTSTMSVSTGQGAEKTYKERIDLRLDFEVTVDLSDTTTTTYKKLFKDTFTGLFEYYSQSSIKDVFINITLISIAKGSLIANHDVITSTESKEDITMTLDAMKQNNLLKIGNQTVKALSFNVIDSTESGTSKVSKLWIAVISAGAAVIGFIVIVTTAYMIRKNLTKHKTEQTLEAQEDSQKLMDMTTVHMYRPKLLSELSSYENPVAVPTQF</sequence>
<keyword evidence="1" id="KW-1133">Transmembrane helix</keyword>
<proteinExistence type="predicted"/>
<comment type="caution">
    <text evidence="2">The sequence shown here is derived from an EMBL/GenBank/DDBJ whole genome shotgun (WGS) entry which is preliminary data.</text>
</comment>
<reference evidence="2" key="1">
    <citation type="submission" date="2018-11" db="EMBL/GenBank/DDBJ databases">
        <authorList>
            <person name="Alioto T."/>
            <person name="Alioto T."/>
        </authorList>
    </citation>
    <scope>NUCLEOTIDE SEQUENCE</scope>
</reference>
<organism evidence="2 3">
    <name type="scientific">Mytilus galloprovincialis</name>
    <name type="common">Mediterranean mussel</name>
    <dbReference type="NCBI Taxonomy" id="29158"/>
    <lineage>
        <taxon>Eukaryota</taxon>
        <taxon>Metazoa</taxon>
        <taxon>Spiralia</taxon>
        <taxon>Lophotrochozoa</taxon>
        <taxon>Mollusca</taxon>
        <taxon>Bivalvia</taxon>
        <taxon>Autobranchia</taxon>
        <taxon>Pteriomorphia</taxon>
        <taxon>Mytilida</taxon>
        <taxon>Mytiloidea</taxon>
        <taxon>Mytilidae</taxon>
        <taxon>Mytilinae</taxon>
        <taxon>Mytilus</taxon>
    </lineage>
</organism>
<keyword evidence="3" id="KW-1185">Reference proteome</keyword>
<feature type="non-terminal residue" evidence="2">
    <location>
        <position position="1"/>
    </location>
</feature>
<evidence type="ECO:0000256" key="1">
    <source>
        <dbReference type="SAM" id="Phobius"/>
    </source>
</evidence>
<protein>
    <submittedName>
        <fullName evidence="2">Uncharacterized protein</fullName>
    </submittedName>
</protein>
<dbReference type="AlphaFoldDB" id="A0A8B6GPH1"/>
<accession>A0A8B6GPH1</accession>
<name>A0A8B6GPH1_MYTGA</name>